<name>A0A7D6CQ76_9EURY</name>
<dbReference type="InterPro" id="IPR049251">
    <property type="entry name" value="DUF6884"/>
</dbReference>
<dbReference type="KEGG" id="nay:HYG81_15270"/>
<evidence type="ECO:0000313" key="3">
    <source>
        <dbReference type="Proteomes" id="UP000510869"/>
    </source>
</evidence>
<evidence type="ECO:0000259" key="1">
    <source>
        <dbReference type="Pfam" id="PF21818"/>
    </source>
</evidence>
<organism evidence="2 3">
    <name type="scientific">Natrinema zhouii</name>
    <dbReference type="NCBI Taxonomy" id="1710539"/>
    <lineage>
        <taxon>Archaea</taxon>
        <taxon>Methanobacteriati</taxon>
        <taxon>Methanobacteriota</taxon>
        <taxon>Stenosarchaea group</taxon>
        <taxon>Halobacteria</taxon>
        <taxon>Halobacteriales</taxon>
        <taxon>Natrialbaceae</taxon>
        <taxon>Natrinema</taxon>
    </lineage>
</organism>
<protein>
    <recommendedName>
        <fullName evidence="1">DUF6884 domain-containing protein</fullName>
    </recommendedName>
</protein>
<dbReference type="EMBL" id="CP059154">
    <property type="protein sequence ID" value="QLK25430.1"/>
    <property type="molecule type" value="Genomic_DNA"/>
</dbReference>
<dbReference type="AlphaFoldDB" id="A0A7D6CQ76"/>
<keyword evidence="3" id="KW-1185">Reference proteome</keyword>
<feature type="domain" description="DUF6884" evidence="1">
    <location>
        <begin position="17"/>
        <end position="101"/>
    </location>
</feature>
<evidence type="ECO:0000313" key="2">
    <source>
        <dbReference type="EMBL" id="QLK25430.1"/>
    </source>
</evidence>
<gene>
    <name evidence="2" type="ORF">HYG81_15270</name>
</gene>
<dbReference type="OrthoDB" id="206471at2157"/>
<reference evidence="2 3" key="1">
    <citation type="submission" date="2020-07" db="EMBL/GenBank/DDBJ databases">
        <title>Natrinema (YPL30) sp. nov. and Haloterrigena xxxxxx (YPL8) sp. nov., isolated from a salt mine.</title>
        <authorList>
            <person name="Cui H."/>
        </authorList>
    </citation>
    <scope>NUCLEOTIDE SEQUENCE [LARGE SCALE GENOMIC DNA]</scope>
    <source>
        <strain evidence="2 3">YPL13</strain>
    </source>
</reference>
<dbReference type="Pfam" id="PF21818">
    <property type="entry name" value="DUF6884"/>
    <property type="match status" value="1"/>
</dbReference>
<accession>A0A7D6CQ76</accession>
<dbReference type="Proteomes" id="UP000510869">
    <property type="component" value="Chromosome"/>
</dbReference>
<proteinExistence type="predicted"/>
<sequence>MNLDRDPETNRRIQTFAIVSCGSKKADAESAAKDLYTSTHFQLKRRWAELYCDNWLILSAKHGLVDPVHRLEPYDTSVRDLNGDDLEAWVNDVKQNLWYRTNSYEGVPSGNEMAWDELADDFKPNFEIVLLAGTAYVDPLEEFLEEEFPVPVYCPLEGLRIGEQNQWLKTWSEAHPSLEDVTKETAVAIDYAHDDTGDADVFYVRHETGNIMAIPTLESREPRVLNETPEEGVLNSPATAMRDHRCWTVPASEVPAVDGAEWESEPTLADFAGGAT</sequence>
<dbReference type="GeneID" id="56144593"/>
<dbReference type="RefSeq" id="WP_180840619.1">
    <property type="nucleotide sequence ID" value="NZ_CP059154.1"/>
</dbReference>